<evidence type="ECO:0008006" key="5">
    <source>
        <dbReference type="Google" id="ProtNLM"/>
    </source>
</evidence>
<dbReference type="OrthoDB" id="9787760at2"/>
<sequence length="632" mass="66541">MIRTRHATRTLLLSSVLIAASASPARAAPAAPERFELGINSTNDGCIATRQWTAGESGVRFAAAQPFSITCRGVSAAEAQGYVYAPDGDAGTDQCGASVEMQIAGLGPAEVRRCIDPVLARQVVDLRFTRDGKRYRGVAVETALAPLEAALRVIATGARAPSPRSAAPSSIALADLPPAPATAAVSERAGLTAEAALAEGIAALQTGRTLDASRILNDALRAFVAADAGTKLDLRLAAGLADSNLSQFDAADAHFVIGQLLLNNNPGLAQAAYKQQQLTTYRGLHLVNQRRWDEALEVLSMSGAGSKDLSDPATLSQLNQEPAGQIDSLQSSLTDANLLSRSLLDAQRAWALSVAQLGLGRTAEAEAALAVAADLARTAVRTVAPERIVWIRAAIERQKGRIEARKGAIETSLANFDCAITALQGGTPSAGHLCVFPDARPLPDTALNAPLLVEAQLERASVASRDAARDPGAVLKDYEEAVQSLANLSGTGPVSLGALERYFALLAEGAQTDQRDEEFFRAMQSIGEPAIAREYAQLQKVVSADPEIAGLLRERTDLERQLIRLRYEITASTGAGEADLPALERERAAADARLDEVNRKLLAANRIGALAISPRRSRASAKRSPPARSTSS</sequence>
<dbReference type="EMBL" id="SPDV01000028">
    <property type="protein sequence ID" value="TFI57599.1"/>
    <property type="molecule type" value="Genomic_DNA"/>
</dbReference>
<organism evidence="3 4">
    <name type="scientific">Sphingomonas parva</name>
    <dbReference type="NCBI Taxonomy" id="2555898"/>
    <lineage>
        <taxon>Bacteria</taxon>
        <taxon>Pseudomonadati</taxon>
        <taxon>Pseudomonadota</taxon>
        <taxon>Alphaproteobacteria</taxon>
        <taxon>Sphingomonadales</taxon>
        <taxon>Sphingomonadaceae</taxon>
        <taxon>Sphingomonas</taxon>
    </lineage>
</organism>
<accession>A0A4Y8ZS27</accession>
<proteinExistence type="predicted"/>
<evidence type="ECO:0000313" key="4">
    <source>
        <dbReference type="Proteomes" id="UP000298213"/>
    </source>
</evidence>
<evidence type="ECO:0000256" key="2">
    <source>
        <dbReference type="SAM" id="SignalP"/>
    </source>
</evidence>
<evidence type="ECO:0000256" key="1">
    <source>
        <dbReference type="SAM" id="Coils"/>
    </source>
</evidence>
<dbReference type="RefSeq" id="WP_135087772.1">
    <property type="nucleotide sequence ID" value="NZ_SPDV01000028.1"/>
</dbReference>
<gene>
    <name evidence="3" type="ORF">E2493_13820</name>
</gene>
<reference evidence="3 4" key="1">
    <citation type="submission" date="2019-03" db="EMBL/GenBank/DDBJ databases">
        <title>Genome sequence of Sphingomonas sp. 17J27-24.</title>
        <authorList>
            <person name="Kim M."/>
            <person name="Maeng S."/>
            <person name="Sathiyaraj S."/>
        </authorList>
    </citation>
    <scope>NUCLEOTIDE SEQUENCE [LARGE SCALE GENOMIC DNA]</scope>
    <source>
        <strain evidence="3 4">17J27-24</strain>
    </source>
</reference>
<feature type="coiled-coil region" evidence="1">
    <location>
        <begin position="548"/>
        <end position="600"/>
    </location>
</feature>
<dbReference type="AlphaFoldDB" id="A0A4Y8ZS27"/>
<comment type="caution">
    <text evidence="3">The sequence shown here is derived from an EMBL/GenBank/DDBJ whole genome shotgun (WGS) entry which is preliminary data.</text>
</comment>
<keyword evidence="1" id="KW-0175">Coiled coil</keyword>
<keyword evidence="2" id="KW-0732">Signal</keyword>
<keyword evidence="4" id="KW-1185">Reference proteome</keyword>
<name>A0A4Y8ZS27_9SPHN</name>
<feature type="signal peptide" evidence="2">
    <location>
        <begin position="1"/>
        <end position="27"/>
    </location>
</feature>
<protein>
    <recommendedName>
        <fullName evidence="5">Tetratricopeptide repeat protein</fullName>
    </recommendedName>
</protein>
<evidence type="ECO:0000313" key="3">
    <source>
        <dbReference type="EMBL" id="TFI57599.1"/>
    </source>
</evidence>
<dbReference type="Proteomes" id="UP000298213">
    <property type="component" value="Unassembled WGS sequence"/>
</dbReference>
<feature type="chain" id="PRO_5021425480" description="Tetratricopeptide repeat protein" evidence="2">
    <location>
        <begin position="28"/>
        <end position="632"/>
    </location>
</feature>